<sequence>MCASDFACQNFPLDIRGIGMDGTVIGGCLGKLIISQIHFSAVGPVGTDCACVCVAFSARNEAKITGEVGDEIAKWPLPCTEKAAGRKATDSATEDGENSEQN</sequence>
<dbReference type="WBParaSite" id="Gr19_v10_g12978.t1">
    <property type="protein sequence ID" value="Gr19_v10_g12978.t1"/>
    <property type="gene ID" value="Gr19_v10_g12978"/>
</dbReference>
<accession>A0A914H0S3</accession>
<evidence type="ECO:0000313" key="2">
    <source>
        <dbReference type="Proteomes" id="UP000887572"/>
    </source>
</evidence>
<protein>
    <submittedName>
        <fullName evidence="3">Uncharacterized protein</fullName>
    </submittedName>
</protein>
<dbReference type="Proteomes" id="UP000887572">
    <property type="component" value="Unplaced"/>
</dbReference>
<evidence type="ECO:0000313" key="3">
    <source>
        <dbReference type="WBParaSite" id="Gr19_v10_g12978.t1"/>
    </source>
</evidence>
<proteinExistence type="predicted"/>
<dbReference type="AlphaFoldDB" id="A0A914H0S3"/>
<keyword evidence="2" id="KW-1185">Reference proteome</keyword>
<reference evidence="3" key="1">
    <citation type="submission" date="2022-11" db="UniProtKB">
        <authorList>
            <consortium name="WormBaseParasite"/>
        </authorList>
    </citation>
    <scope>IDENTIFICATION</scope>
</reference>
<organism evidence="2 3">
    <name type="scientific">Globodera rostochiensis</name>
    <name type="common">Golden nematode worm</name>
    <name type="synonym">Heterodera rostochiensis</name>
    <dbReference type="NCBI Taxonomy" id="31243"/>
    <lineage>
        <taxon>Eukaryota</taxon>
        <taxon>Metazoa</taxon>
        <taxon>Ecdysozoa</taxon>
        <taxon>Nematoda</taxon>
        <taxon>Chromadorea</taxon>
        <taxon>Rhabditida</taxon>
        <taxon>Tylenchina</taxon>
        <taxon>Tylenchomorpha</taxon>
        <taxon>Tylenchoidea</taxon>
        <taxon>Heteroderidae</taxon>
        <taxon>Heteroderinae</taxon>
        <taxon>Globodera</taxon>
    </lineage>
</organism>
<feature type="compositionally biased region" description="Acidic residues" evidence="1">
    <location>
        <begin position="92"/>
        <end position="102"/>
    </location>
</feature>
<feature type="region of interest" description="Disordered" evidence="1">
    <location>
        <begin position="82"/>
        <end position="102"/>
    </location>
</feature>
<name>A0A914H0S3_GLORO</name>
<evidence type="ECO:0000256" key="1">
    <source>
        <dbReference type="SAM" id="MobiDB-lite"/>
    </source>
</evidence>